<evidence type="ECO:0000256" key="1">
    <source>
        <dbReference type="ARBA" id="ARBA00011009"/>
    </source>
</evidence>
<proteinExistence type="inferred from homology"/>
<feature type="domain" description="Glycerol-3-phosphate dehydrogenase NAD-dependent C-terminal" evidence="6">
    <location>
        <begin position="111"/>
        <end position="136"/>
    </location>
</feature>
<dbReference type="InterPro" id="IPR006109">
    <property type="entry name" value="G3P_DH_NAD-dep_C"/>
</dbReference>
<dbReference type="GO" id="GO:0005829">
    <property type="term" value="C:cytosol"/>
    <property type="evidence" value="ECO:0007669"/>
    <property type="project" value="TreeGrafter"/>
</dbReference>
<dbReference type="Proteomes" id="UP000199286">
    <property type="component" value="Unassembled WGS sequence"/>
</dbReference>
<dbReference type="Gene3D" id="3.40.50.720">
    <property type="entry name" value="NAD(P)-binding Rossmann-like Domain"/>
    <property type="match status" value="1"/>
</dbReference>
<dbReference type="SUPFAM" id="SSF48179">
    <property type="entry name" value="6-phosphogluconate dehydrogenase C-terminal domain-like"/>
    <property type="match status" value="1"/>
</dbReference>
<dbReference type="InterPro" id="IPR013328">
    <property type="entry name" value="6PGD_dom2"/>
</dbReference>
<dbReference type="GO" id="GO:0006072">
    <property type="term" value="P:glycerol-3-phosphate metabolic process"/>
    <property type="evidence" value="ECO:0007669"/>
    <property type="project" value="InterPro"/>
</dbReference>
<dbReference type="GO" id="GO:0005975">
    <property type="term" value="P:carbohydrate metabolic process"/>
    <property type="evidence" value="ECO:0007669"/>
    <property type="project" value="InterPro"/>
</dbReference>
<dbReference type="Pfam" id="PF07479">
    <property type="entry name" value="NAD_Gly3P_dh_C"/>
    <property type="match status" value="1"/>
</dbReference>
<dbReference type="AlphaFoldDB" id="A0A1H3F306"/>
<dbReference type="GO" id="GO:0008654">
    <property type="term" value="P:phospholipid biosynthetic process"/>
    <property type="evidence" value="ECO:0007669"/>
    <property type="project" value="UniProtKB-KW"/>
</dbReference>
<dbReference type="InterPro" id="IPR008927">
    <property type="entry name" value="6-PGluconate_DH-like_C_sf"/>
</dbReference>
<protein>
    <submittedName>
        <fullName evidence="7">Glycerol-3-phosphate dehydrogenase (NAD(P)+)</fullName>
    </submittedName>
</protein>
<keyword evidence="4" id="KW-0594">Phospholipid biosynthesis</keyword>
<comment type="similarity">
    <text evidence="1">Belongs to the NAD-dependent glycerol-3-phosphate dehydrogenase family.</text>
</comment>
<evidence type="ECO:0000313" key="8">
    <source>
        <dbReference type="Proteomes" id="UP000199286"/>
    </source>
</evidence>
<reference evidence="7 8" key="1">
    <citation type="submission" date="2016-10" db="EMBL/GenBank/DDBJ databases">
        <authorList>
            <person name="de Groot N.N."/>
        </authorList>
    </citation>
    <scope>NUCLEOTIDE SEQUENCE [LARGE SCALE GENOMIC DNA]</scope>
    <source>
        <strain evidence="7 8">DSM 26880</strain>
    </source>
</reference>
<dbReference type="PANTHER" id="PTHR11728">
    <property type="entry name" value="GLYCEROL-3-PHOSPHATE DEHYDROGENASE"/>
    <property type="match status" value="1"/>
</dbReference>
<sequence length="144" mass="15312">MLWARVSEQAAQINAIHRSGRGHSLRDLRQGDRAETGLLMAQDAADKPGARPIGVVSQPTVADETALNHRTAATCAFTFTYADRLDPASSNAARLAVSLTPEAFRTYVTDDLVGVEVGGAVKNVIAIARGMMIGARSERTRAPP</sequence>
<keyword evidence="5" id="KW-1208">Phospholipid metabolism</keyword>
<keyword evidence="3" id="KW-0443">Lipid metabolism</keyword>
<dbReference type="PRINTS" id="PR00077">
    <property type="entry name" value="GPDHDRGNASE"/>
</dbReference>
<gene>
    <name evidence="7" type="ORF">SAMN05444340_101153</name>
</gene>
<keyword evidence="8" id="KW-1185">Reference proteome</keyword>
<evidence type="ECO:0000256" key="5">
    <source>
        <dbReference type="ARBA" id="ARBA00023264"/>
    </source>
</evidence>
<keyword evidence="2" id="KW-0444">Lipid biosynthesis</keyword>
<dbReference type="EMBL" id="FNPF01000001">
    <property type="protein sequence ID" value="SDX85356.1"/>
    <property type="molecule type" value="Genomic_DNA"/>
</dbReference>
<evidence type="ECO:0000256" key="4">
    <source>
        <dbReference type="ARBA" id="ARBA00023209"/>
    </source>
</evidence>
<dbReference type="STRING" id="321339.SAMN05444340_101153"/>
<evidence type="ECO:0000256" key="2">
    <source>
        <dbReference type="ARBA" id="ARBA00022516"/>
    </source>
</evidence>
<dbReference type="InterPro" id="IPR006168">
    <property type="entry name" value="G3P_DH_NAD-dep"/>
</dbReference>
<evidence type="ECO:0000313" key="7">
    <source>
        <dbReference type="EMBL" id="SDX85356.1"/>
    </source>
</evidence>
<accession>A0A1H3F306</accession>
<evidence type="ECO:0000259" key="6">
    <source>
        <dbReference type="Pfam" id="PF07479"/>
    </source>
</evidence>
<organism evidence="7 8">
    <name type="scientific">Citreimonas salinaria</name>
    <dbReference type="NCBI Taxonomy" id="321339"/>
    <lineage>
        <taxon>Bacteria</taxon>
        <taxon>Pseudomonadati</taxon>
        <taxon>Pseudomonadota</taxon>
        <taxon>Alphaproteobacteria</taxon>
        <taxon>Rhodobacterales</taxon>
        <taxon>Roseobacteraceae</taxon>
        <taxon>Citreimonas</taxon>
    </lineage>
</organism>
<dbReference type="RefSeq" id="WP_089877755.1">
    <property type="nucleotide sequence ID" value="NZ_FNPF01000001.1"/>
</dbReference>
<dbReference type="GO" id="GO:0047952">
    <property type="term" value="F:glycerol-3-phosphate dehydrogenase [NAD(P)+] activity"/>
    <property type="evidence" value="ECO:0007669"/>
    <property type="project" value="TreeGrafter"/>
</dbReference>
<evidence type="ECO:0000256" key="3">
    <source>
        <dbReference type="ARBA" id="ARBA00023098"/>
    </source>
</evidence>
<name>A0A1H3F306_9RHOB</name>
<dbReference type="Gene3D" id="1.10.1040.10">
    <property type="entry name" value="N-(1-d-carboxylethyl)-l-norvaline Dehydrogenase, domain 2"/>
    <property type="match status" value="1"/>
</dbReference>
<dbReference type="PANTHER" id="PTHR11728:SF1">
    <property type="entry name" value="GLYCEROL-3-PHOSPHATE DEHYDROGENASE [NAD(+)] 2, CHLOROPLASTIC"/>
    <property type="match status" value="1"/>
</dbReference>